<gene>
    <name evidence="1" type="ORF">HMPREF3293_00067</name>
</gene>
<proteinExistence type="predicted"/>
<dbReference type="EMBL" id="LSZW01000003">
    <property type="protein sequence ID" value="KXK67054.1"/>
    <property type="molecule type" value="Genomic_DNA"/>
</dbReference>
<dbReference type="STRING" id="626937.HMPREF3293_00067"/>
<sequence>MVKRLKINGITQNQRNGVRMRRSARTGFREIAGTFGTIPGRPFPQQGQKAGAGCPGSCGLDKFILKKRQKCHSYFVSRCYTIK</sequence>
<reference evidence="1 2" key="1">
    <citation type="submission" date="2016-02" db="EMBL/GenBank/DDBJ databases">
        <authorList>
            <person name="Wen L."/>
            <person name="He K."/>
            <person name="Yang H."/>
        </authorList>
    </citation>
    <scope>NUCLEOTIDE SEQUENCE [LARGE SCALE GENOMIC DNA]</scope>
    <source>
        <strain evidence="1 2">DSM 22607</strain>
    </source>
</reference>
<dbReference type="AlphaFoldDB" id="A0A136Q8X2"/>
<name>A0A136Q8X2_9FIRM</name>
<organism evidence="1 2">
    <name type="scientific">Christensenella minuta</name>
    <dbReference type="NCBI Taxonomy" id="626937"/>
    <lineage>
        <taxon>Bacteria</taxon>
        <taxon>Bacillati</taxon>
        <taxon>Bacillota</taxon>
        <taxon>Clostridia</taxon>
        <taxon>Christensenellales</taxon>
        <taxon>Christensenellaceae</taxon>
        <taxon>Christensenella</taxon>
    </lineage>
</organism>
<evidence type="ECO:0000313" key="2">
    <source>
        <dbReference type="Proteomes" id="UP000070366"/>
    </source>
</evidence>
<protein>
    <submittedName>
        <fullName evidence="1">Uncharacterized protein</fullName>
    </submittedName>
</protein>
<evidence type="ECO:0000313" key="1">
    <source>
        <dbReference type="EMBL" id="KXK67054.1"/>
    </source>
</evidence>
<dbReference type="Proteomes" id="UP000070366">
    <property type="component" value="Unassembled WGS sequence"/>
</dbReference>
<comment type="caution">
    <text evidence="1">The sequence shown here is derived from an EMBL/GenBank/DDBJ whole genome shotgun (WGS) entry which is preliminary data.</text>
</comment>
<accession>A0A136Q8X2</accession>
<keyword evidence="2" id="KW-1185">Reference proteome</keyword>